<dbReference type="AlphaFoldDB" id="A0A2D2D026"/>
<protein>
    <submittedName>
        <fullName evidence="2">Uncharacterized protein</fullName>
    </submittedName>
</protein>
<dbReference type="EMBL" id="CP023737">
    <property type="protein sequence ID" value="ATQ68294.1"/>
    <property type="molecule type" value="Genomic_DNA"/>
</dbReference>
<keyword evidence="3" id="KW-1185">Reference proteome</keyword>
<sequence length="75" mass="7887">MISAHWWSAPCPPAAPVEKKPRSDRAASAVLSRGKGEAINSSPKLRIRVDDAASSPRMSQCLGSAPATSAVMTRL</sequence>
<evidence type="ECO:0000256" key="1">
    <source>
        <dbReference type="SAM" id="MobiDB-lite"/>
    </source>
</evidence>
<organism evidence="2 3">
    <name type="scientific">Methylosinus trichosporium (strain ATCC 35070 / NCIMB 11131 / UNIQEM 75 / OB3b)</name>
    <dbReference type="NCBI Taxonomy" id="595536"/>
    <lineage>
        <taxon>Bacteria</taxon>
        <taxon>Pseudomonadati</taxon>
        <taxon>Pseudomonadota</taxon>
        <taxon>Alphaproteobacteria</taxon>
        <taxon>Hyphomicrobiales</taxon>
        <taxon>Methylocystaceae</taxon>
        <taxon>Methylosinus</taxon>
    </lineage>
</organism>
<feature type="compositionally biased region" description="Polar residues" evidence="1">
    <location>
        <begin position="56"/>
        <end position="75"/>
    </location>
</feature>
<gene>
    <name evidence="2" type="ORF">CQW49_10705</name>
</gene>
<reference evidence="3" key="1">
    <citation type="submission" date="2017-10" db="EMBL/GenBank/DDBJ databases">
        <title>Completed PacBio SMRT sequence of Methylosinus trichosporium OB3b reveals presence of a third large plasmid.</title>
        <authorList>
            <person name="Charles T.C."/>
            <person name="Lynch M.D.J."/>
            <person name="Heil J.R."/>
            <person name="Cheng J."/>
        </authorList>
    </citation>
    <scope>NUCLEOTIDE SEQUENCE [LARGE SCALE GENOMIC DNA]</scope>
    <source>
        <strain evidence="3">OB3b</strain>
    </source>
</reference>
<accession>A0A2D2D026</accession>
<evidence type="ECO:0000313" key="3">
    <source>
        <dbReference type="Proteomes" id="UP000230709"/>
    </source>
</evidence>
<dbReference type="Proteomes" id="UP000230709">
    <property type="component" value="Chromosome"/>
</dbReference>
<proteinExistence type="predicted"/>
<name>A0A2D2D026_METT3</name>
<dbReference type="KEGG" id="mtw:CQW49_10705"/>
<evidence type="ECO:0000313" key="2">
    <source>
        <dbReference type="EMBL" id="ATQ68294.1"/>
    </source>
</evidence>
<feature type="region of interest" description="Disordered" evidence="1">
    <location>
        <begin position="1"/>
        <end position="75"/>
    </location>
</feature>